<reference evidence="4 5" key="1">
    <citation type="submission" date="2018-08" db="EMBL/GenBank/DDBJ databases">
        <title>A genome reference for cultivated species of the human gut microbiota.</title>
        <authorList>
            <person name="Zou Y."/>
            <person name="Xue W."/>
            <person name="Luo G."/>
        </authorList>
    </citation>
    <scope>NUCLEOTIDE SEQUENCE [LARGE SCALE GENOMIC DNA]</scope>
    <source>
        <strain evidence="4 5">AM07-24</strain>
    </source>
</reference>
<sequence>MSKFRKKPILIFVIALIALYIIIYIIPKVTGALVSSYTVEYGELKVADETQGYLVRDEQVYVSAASGKANRYIKGGTLVRAGTTVMEVTGSSESEVSAKYTDMLTRLGGDAVSTSDFSVAKGGVISYYADGYEGKIRPDNMENGTYEYFSKLSQDNVLDLARNSIAKGEPVFKVADRTKWYIVCFIDKKNLGRYTKDQEVTVEFEDDFVRAKVYKADEQDGKGRVILVTDYYYEKFARMRVADISLVTDSGKGLIIENSSITEEKGMQGVYVKNKTNDYYFVPIKVIVSDGEKSLVKDTYFYDKETDKTYDTIEIYDVVLKEPK</sequence>
<dbReference type="Proteomes" id="UP000284841">
    <property type="component" value="Unassembled WGS sequence"/>
</dbReference>
<dbReference type="Pfam" id="PF26018">
    <property type="entry name" value="BSH_RND_rel"/>
    <property type="match status" value="1"/>
</dbReference>
<evidence type="ECO:0000259" key="3">
    <source>
        <dbReference type="Pfam" id="PF26018"/>
    </source>
</evidence>
<protein>
    <recommendedName>
        <fullName evidence="6">Membrane fusion protein</fullName>
    </recommendedName>
</protein>
<dbReference type="Pfam" id="PF26011">
    <property type="entry name" value="Beta-barrel_RND_rel"/>
    <property type="match status" value="1"/>
</dbReference>
<evidence type="ECO:0008006" key="6">
    <source>
        <dbReference type="Google" id="ProtNLM"/>
    </source>
</evidence>
<name>A0A415E4M3_9FIRM</name>
<organism evidence="4 5">
    <name type="scientific">Emergencia timonensis</name>
    <dbReference type="NCBI Taxonomy" id="1776384"/>
    <lineage>
        <taxon>Bacteria</taxon>
        <taxon>Bacillati</taxon>
        <taxon>Bacillota</taxon>
        <taxon>Clostridia</taxon>
        <taxon>Peptostreptococcales</taxon>
        <taxon>Anaerovoracaceae</taxon>
        <taxon>Emergencia</taxon>
    </lineage>
</organism>
<keyword evidence="5" id="KW-1185">Reference proteome</keyword>
<feature type="domain" description="RND related barrel-sandwich hybrid" evidence="3">
    <location>
        <begin position="58"/>
        <end position="176"/>
    </location>
</feature>
<dbReference type="OrthoDB" id="1834786at2"/>
<dbReference type="AlphaFoldDB" id="A0A415E4M3"/>
<evidence type="ECO:0000256" key="1">
    <source>
        <dbReference type="SAM" id="Phobius"/>
    </source>
</evidence>
<comment type="caution">
    <text evidence="4">The sequence shown here is derived from an EMBL/GenBank/DDBJ whole genome shotgun (WGS) entry which is preliminary data.</text>
</comment>
<dbReference type="EMBL" id="QRMS01000002">
    <property type="protein sequence ID" value="RHJ88597.1"/>
    <property type="molecule type" value="Genomic_DNA"/>
</dbReference>
<proteinExistence type="predicted"/>
<evidence type="ECO:0000259" key="2">
    <source>
        <dbReference type="Pfam" id="PF26011"/>
    </source>
</evidence>
<accession>A0A415E4M3</accession>
<keyword evidence="1" id="KW-0472">Membrane</keyword>
<feature type="transmembrane region" description="Helical" evidence="1">
    <location>
        <begin position="9"/>
        <end position="26"/>
    </location>
</feature>
<keyword evidence="1" id="KW-0812">Transmembrane</keyword>
<evidence type="ECO:0000313" key="5">
    <source>
        <dbReference type="Proteomes" id="UP000284841"/>
    </source>
</evidence>
<keyword evidence="1" id="KW-1133">Transmembrane helix</keyword>
<dbReference type="InterPro" id="IPR058729">
    <property type="entry name" value="Beta-barrel_RND-rel"/>
</dbReference>
<feature type="domain" description="RND related beta-barrel" evidence="2">
    <location>
        <begin position="180"/>
        <end position="249"/>
    </location>
</feature>
<gene>
    <name evidence="4" type="ORF">DW099_09465</name>
</gene>
<dbReference type="GeneID" id="83006523"/>
<dbReference type="RefSeq" id="WP_118335284.1">
    <property type="nucleotide sequence ID" value="NZ_AP025567.1"/>
</dbReference>
<evidence type="ECO:0000313" key="4">
    <source>
        <dbReference type="EMBL" id="RHJ88597.1"/>
    </source>
</evidence>
<dbReference type="InterPro" id="IPR058709">
    <property type="entry name" value="BSH_RND-rel"/>
</dbReference>
<dbReference type="STRING" id="1776384.GCA_900086585_04255"/>